<evidence type="ECO:0000256" key="1">
    <source>
        <dbReference type="SAM" id="MobiDB-lite"/>
    </source>
</evidence>
<sequence>MSILIVDANPDNQSYFDSMRPRERSTGRPRKWLQQISEREKSEEKILTLESMKMTAIVGEGDKEERQVEEKGLRVEEEISDREKRMKTEKGFKTKKEKKEKLSVLEMKMMKNERKERAVGTSEIIKYYLLFV</sequence>
<dbReference type="EMBL" id="CM031811">
    <property type="protein sequence ID" value="KAG6659215.1"/>
    <property type="molecule type" value="Genomic_DNA"/>
</dbReference>
<reference evidence="2" key="1">
    <citation type="submission" date="2020-12" db="EMBL/GenBank/DDBJ databases">
        <title>WGS assembly of Carya illinoinensis cv. Pawnee.</title>
        <authorList>
            <person name="Platts A."/>
            <person name="Shu S."/>
            <person name="Wright S."/>
            <person name="Barry K."/>
            <person name="Edger P."/>
            <person name="Pires J.C."/>
            <person name="Schmutz J."/>
        </authorList>
    </citation>
    <scope>NUCLEOTIDE SEQUENCE</scope>
    <source>
        <tissue evidence="2">Leaf</tissue>
    </source>
</reference>
<dbReference type="AlphaFoldDB" id="A0A8T1QXS5"/>
<gene>
    <name evidence="2" type="ORF">CIPAW_03G018100</name>
</gene>
<feature type="region of interest" description="Disordered" evidence="1">
    <location>
        <begin position="1"/>
        <end position="31"/>
    </location>
</feature>
<name>A0A8T1QXS5_CARIL</name>
<evidence type="ECO:0000313" key="3">
    <source>
        <dbReference type="Proteomes" id="UP000811609"/>
    </source>
</evidence>
<keyword evidence="3" id="KW-1185">Reference proteome</keyword>
<protein>
    <submittedName>
        <fullName evidence="2">Uncharacterized protein</fullName>
    </submittedName>
</protein>
<comment type="caution">
    <text evidence="2">The sequence shown here is derived from an EMBL/GenBank/DDBJ whole genome shotgun (WGS) entry which is preliminary data.</text>
</comment>
<organism evidence="2 3">
    <name type="scientific">Carya illinoinensis</name>
    <name type="common">Pecan</name>
    <dbReference type="NCBI Taxonomy" id="32201"/>
    <lineage>
        <taxon>Eukaryota</taxon>
        <taxon>Viridiplantae</taxon>
        <taxon>Streptophyta</taxon>
        <taxon>Embryophyta</taxon>
        <taxon>Tracheophyta</taxon>
        <taxon>Spermatophyta</taxon>
        <taxon>Magnoliopsida</taxon>
        <taxon>eudicotyledons</taxon>
        <taxon>Gunneridae</taxon>
        <taxon>Pentapetalae</taxon>
        <taxon>rosids</taxon>
        <taxon>fabids</taxon>
        <taxon>Fagales</taxon>
        <taxon>Juglandaceae</taxon>
        <taxon>Carya</taxon>
    </lineage>
</organism>
<dbReference type="Proteomes" id="UP000811609">
    <property type="component" value="Chromosome 3"/>
</dbReference>
<proteinExistence type="predicted"/>
<accession>A0A8T1QXS5</accession>
<evidence type="ECO:0000313" key="2">
    <source>
        <dbReference type="EMBL" id="KAG6659215.1"/>
    </source>
</evidence>